<feature type="transmembrane region" description="Helical" evidence="6">
    <location>
        <begin position="100"/>
        <end position="118"/>
    </location>
</feature>
<dbReference type="InterPro" id="IPR001727">
    <property type="entry name" value="GDT1-like"/>
</dbReference>
<comment type="similarity">
    <text evidence="2">Belongs to the GDT1 family.</text>
</comment>
<dbReference type="EMBL" id="CP021355">
    <property type="protein sequence ID" value="AWK76710.1"/>
    <property type="molecule type" value="Genomic_DNA"/>
</dbReference>
<keyword evidence="7" id="KW-0614">Plasmid</keyword>
<evidence type="ECO:0000256" key="1">
    <source>
        <dbReference type="ARBA" id="ARBA00004141"/>
    </source>
</evidence>
<feature type="transmembrane region" description="Helical" evidence="6">
    <location>
        <begin position="207"/>
        <end position="229"/>
    </location>
</feature>
<sequence>MDGFFLTLVISFGVIFVAELGDKSQLMALTFASRFRPLPVLIGVTIATSSVHLISVAVGHGLGVSTTPGWTSLAAATAFFGFGVWTLHGDSLSEEDEARARRSVRSVIIAVSTAFFLAELGDKTMLATITLSAQNGWFGVWLGSTAGMVVADALAIWIGMRMGRHLDARVIQLGASALFFGFALWLTDRAMSELTGSSILDRLAVPFEGRVASLVASVLGVLALTAVWITRRHALGRGLWPRGRAVSGSVVWWARVLFGAAALLGILAPIAVLTGAVEPIDLDLLAEPGLVTIGAALLLLGVSVVLIAQVQVGAARRAETSGRSPLATRGVFSRTRNPGFTGMAIANGGMLLMVPTVLSVLSTILMLAAARVHVRGVREPALIRKQGELFVEYSDRVGRFLPRIR</sequence>
<feature type="transmembrane region" description="Helical" evidence="6">
    <location>
        <begin position="289"/>
        <end position="308"/>
    </location>
</feature>
<evidence type="ECO:0008006" key="9">
    <source>
        <dbReference type="Google" id="ProtNLM"/>
    </source>
</evidence>
<name>A0A2S2C767_9NOCA</name>
<dbReference type="OrthoDB" id="5188730at2"/>
<feature type="transmembrane region" description="Helical" evidence="6">
    <location>
        <begin position="250"/>
        <end position="277"/>
    </location>
</feature>
<feature type="transmembrane region" description="Helical" evidence="6">
    <location>
        <begin position="170"/>
        <end position="187"/>
    </location>
</feature>
<evidence type="ECO:0000256" key="4">
    <source>
        <dbReference type="ARBA" id="ARBA00022989"/>
    </source>
</evidence>
<proteinExistence type="inferred from homology"/>
<keyword evidence="8" id="KW-1185">Reference proteome</keyword>
<evidence type="ECO:0000256" key="3">
    <source>
        <dbReference type="ARBA" id="ARBA00022692"/>
    </source>
</evidence>
<dbReference type="PANTHER" id="PTHR12608:SF1">
    <property type="entry name" value="TRANSMEMBRANE PROTEIN 165"/>
    <property type="match status" value="1"/>
</dbReference>
<dbReference type="GO" id="GO:0046873">
    <property type="term" value="F:metal ion transmembrane transporter activity"/>
    <property type="evidence" value="ECO:0007669"/>
    <property type="project" value="InterPro"/>
</dbReference>
<evidence type="ECO:0000256" key="2">
    <source>
        <dbReference type="ARBA" id="ARBA00009190"/>
    </source>
</evidence>
<evidence type="ECO:0000313" key="7">
    <source>
        <dbReference type="EMBL" id="AWK76710.1"/>
    </source>
</evidence>
<dbReference type="GO" id="GO:0016020">
    <property type="term" value="C:membrane"/>
    <property type="evidence" value="ECO:0007669"/>
    <property type="project" value="UniProtKB-SubCell"/>
</dbReference>
<keyword evidence="3 6" id="KW-0812">Transmembrane</keyword>
<reference evidence="7 8" key="1">
    <citation type="submission" date="2017-05" db="EMBL/GenBank/DDBJ databases">
        <title>Isolation of Rhodococcus sp. S2-17 biodegrading of BP-3.</title>
        <authorList>
            <person name="Lee Y."/>
            <person name="Kim K.H."/>
            <person name="Chun B.H."/>
            <person name="Jung H.S."/>
            <person name="Jeon C.O."/>
        </authorList>
    </citation>
    <scope>NUCLEOTIDE SEQUENCE [LARGE SCALE GENOMIC DNA]</scope>
    <source>
        <strain evidence="7 8">S2-17</strain>
        <plasmid evidence="8">prb98</plasmid>
    </source>
</reference>
<feature type="transmembrane region" description="Helical" evidence="6">
    <location>
        <begin position="138"/>
        <end position="158"/>
    </location>
</feature>
<dbReference type="Proteomes" id="UP000245711">
    <property type="component" value="Plasmid pRB98"/>
</dbReference>
<evidence type="ECO:0000256" key="5">
    <source>
        <dbReference type="ARBA" id="ARBA00023136"/>
    </source>
</evidence>
<dbReference type="Gene3D" id="1.20.120.1630">
    <property type="match status" value="1"/>
</dbReference>
<dbReference type="KEGG" id="roz:CBI38_34610"/>
<dbReference type="PANTHER" id="PTHR12608">
    <property type="entry name" value="TRANSMEMBRANE PROTEIN HTP-1 RELATED"/>
    <property type="match status" value="1"/>
</dbReference>
<keyword evidence="4 6" id="KW-1133">Transmembrane helix</keyword>
<feature type="transmembrane region" description="Helical" evidence="6">
    <location>
        <begin position="344"/>
        <end position="370"/>
    </location>
</feature>
<gene>
    <name evidence="7" type="ORF">CBI38_34610</name>
</gene>
<comment type="subcellular location">
    <subcellularLocation>
        <location evidence="1">Membrane</location>
        <topology evidence="1">Multi-pass membrane protein</topology>
    </subcellularLocation>
</comment>
<feature type="transmembrane region" description="Helical" evidence="6">
    <location>
        <begin position="6"/>
        <end position="26"/>
    </location>
</feature>
<geneLocation type="plasmid" evidence="8">
    <name>prb98</name>
</geneLocation>
<protein>
    <recommendedName>
        <fullName evidence="9">GDT1 family protein</fullName>
    </recommendedName>
</protein>
<accession>A0A2S2C767</accession>
<evidence type="ECO:0000313" key="8">
    <source>
        <dbReference type="Proteomes" id="UP000245711"/>
    </source>
</evidence>
<evidence type="ECO:0000256" key="6">
    <source>
        <dbReference type="SAM" id="Phobius"/>
    </source>
</evidence>
<dbReference type="Pfam" id="PF01169">
    <property type="entry name" value="GDT1"/>
    <property type="match status" value="2"/>
</dbReference>
<dbReference type="RefSeq" id="WP_109336136.1">
    <property type="nucleotide sequence ID" value="NZ_CP021355.1"/>
</dbReference>
<feature type="transmembrane region" description="Helical" evidence="6">
    <location>
        <begin position="70"/>
        <end position="88"/>
    </location>
</feature>
<feature type="transmembrane region" description="Helical" evidence="6">
    <location>
        <begin position="38"/>
        <end position="58"/>
    </location>
</feature>
<keyword evidence="5 6" id="KW-0472">Membrane</keyword>
<organism evidence="7 8">
    <name type="scientific">Rhodococcus oxybenzonivorans</name>
    <dbReference type="NCBI Taxonomy" id="1990687"/>
    <lineage>
        <taxon>Bacteria</taxon>
        <taxon>Bacillati</taxon>
        <taxon>Actinomycetota</taxon>
        <taxon>Actinomycetes</taxon>
        <taxon>Mycobacteriales</taxon>
        <taxon>Nocardiaceae</taxon>
        <taxon>Rhodococcus</taxon>
    </lineage>
</organism>
<dbReference type="AlphaFoldDB" id="A0A2S2C767"/>